<evidence type="ECO:0008006" key="5">
    <source>
        <dbReference type="Google" id="ProtNLM"/>
    </source>
</evidence>
<dbReference type="RefSeq" id="WP_198027830.1">
    <property type="nucleotide sequence ID" value="NZ_JAUSUY010000005.1"/>
</dbReference>
<accession>A0ABU3H5R3</accession>
<keyword evidence="2" id="KW-0472">Membrane</keyword>
<protein>
    <recommendedName>
        <fullName evidence="5">YqzM family protein</fullName>
    </recommendedName>
</protein>
<dbReference type="EMBL" id="JAUSUY010000005">
    <property type="protein sequence ID" value="MDT3426148.1"/>
    <property type="molecule type" value="Genomic_DNA"/>
</dbReference>
<evidence type="ECO:0000313" key="4">
    <source>
        <dbReference type="Proteomes" id="UP001248709"/>
    </source>
</evidence>
<sequence length="55" mass="6424">MDPYNQDSGVEAEHLERNKTTDSSRIASAFIEYAAYLVIFLGLLYFLVRYLFPKF</sequence>
<comment type="caution">
    <text evidence="3">The sequence shown here is derived from an EMBL/GenBank/DDBJ whole genome shotgun (WGS) entry which is preliminary data.</text>
</comment>
<keyword evidence="2" id="KW-1133">Transmembrane helix</keyword>
<organism evidence="3 4">
    <name type="scientific">Paenibacillus forsythiae</name>
    <dbReference type="NCBI Taxonomy" id="365616"/>
    <lineage>
        <taxon>Bacteria</taxon>
        <taxon>Bacillati</taxon>
        <taxon>Bacillota</taxon>
        <taxon>Bacilli</taxon>
        <taxon>Bacillales</taxon>
        <taxon>Paenibacillaceae</taxon>
        <taxon>Paenibacillus</taxon>
    </lineage>
</organism>
<feature type="compositionally biased region" description="Basic and acidic residues" evidence="1">
    <location>
        <begin position="11"/>
        <end position="22"/>
    </location>
</feature>
<reference evidence="3 4" key="1">
    <citation type="submission" date="2023-07" db="EMBL/GenBank/DDBJ databases">
        <title>Genomic Encyclopedia of Type Strains, Phase IV (KMG-IV): sequencing the most valuable type-strain genomes for metagenomic binning, comparative biology and taxonomic classification.</title>
        <authorList>
            <person name="Goeker M."/>
        </authorList>
    </citation>
    <scope>NUCLEOTIDE SEQUENCE [LARGE SCALE GENOMIC DNA]</scope>
    <source>
        <strain evidence="3 4">T98</strain>
    </source>
</reference>
<evidence type="ECO:0000256" key="1">
    <source>
        <dbReference type="SAM" id="MobiDB-lite"/>
    </source>
</evidence>
<feature type="transmembrane region" description="Helical" evidence="2">
    <location>
        <begin position="33"/>
        <end position="52"/>
    </location>
</feature>
<proteinExistence type="predicted"/>
<evidence type="ECO:0000256" key="2">
    <source>
        <dbReference type="SAM" id="Phobius"/>
    </source>
</evidence>
<name>A0ABU3H5R3_9BACL</name>
<keyword evidence="4" id="KW-1185">Reference proteome</keyword>
<feature type="region of interest" description="Disordered" evidence="1">
    <location>
        <begin position="1"/>
        <end position="22"/>
    </location>
</feature>
<dbReference type="Proteomes" id="UP001248709">
    <property type="component" value="Unassembled WGS sequence"/>
</dbReference>
<keyword evidence="2" id="KW-0812">Transmembrane</keyword>
<gene>
    <name evidence="3" type="ORF">J2Z22_001668</name>
</gene>
<evidence type="ECO:0000313" key="3">
    <source>
        <dbReference type="EMBL" id="MDT3426148.1"/>
    </source>
</evidence>